<name>A1RW75_THEPD</name>
<dbReference type="Proteomes" id="UP000000641">
    <property type="component" value="Chromosome"/>
</dbReference>
<dbReference type="HOGENOM" id="CLU_071015_1_1_2"/>
<protein>
    <submittedName>
        <fullName evidence="1">Uncharacterized protein involved in formate dehydrogenase formation-like protein</fullName>
    </submittedName>
</protein>
<dbReference type="KEGG" id="tpe:Tpen_0045"/>
<accession>A1RW75</accession>
<dbReference type="CDD" id="cd16341">
    <property type="entry name" value="FdhE"/>
    <property type="match status" value="1"/>
</dbReference>
<dbReference type="EMBL" id="CP000505">
    <property type="protein sequence ID" value="ABL77455.1"/>
    <property type="molecule type" value="Genomic_DNA"/>
</dbReference>
<dbReference type="GO" id="GO:0008199">
    <property type="term" value="F:ferric iron binding"/>
    <property type="evidence" value="ECO:0007669"/>
    <property type="project" value="TreeGrafter"/>
</dbReference>
<dbReference type="AlphaFoldDB" id="A1RW75"/>
<organism evidence="1 2">
    <name type="scientific">Thermofilum pendens (strain DSM 2475 / Hrk 5)</name>
    <dbReference type="NCBI Taxonomy" id="368408"/>
    <lineage>
        <taxon>Archaea</taxon>
        <taxon>Thermoproteota</taxon>
        <taxon>Thermoprotei</taxon>
        <taxon>Thermofilales</taxon>
        <taxon>Thermofilaceae</taxon>
        <taxon>Thermofilum</taxon>
    </lineage>
</organism>
<gene>
    <name evidence="1" type="ordered locus">Tpen_0045</name>
</gene>
<dbReference type="PANTHER" id="PTHR37689">
    <property type="entry name" value="PROTEIN FDHE"/>
    <property type="match status" value="1"/>
</dbReference>
<keyword evidence="2" id="KW-1185">Reference proteome</keyword>
<reference evidence="2" key="1">
    <citation type="journal article" date="2008" name="J. Bacteriol.">
        <title>Genome sequence of Thermofilum pendens reveals an exceptional loss of biosynthetic pathways without genome reduction.</title>
        <authorList>
            <person name="Anderson I."/>
            <person name="Rodriguez J."/>
            <person name="Susanti D."/>
            <person name="Porat I."/>
            <person name="Reich C."/>
            <person name="Ulrich L.E."/>
            <person name="Elkins J.G."/>
            <person name="Mavromatis K."/>
            <person name="Lykidis A."/>
            <person name="Kim E."/>
            <person name="Thompson L.S."/>
            <person name="Nolan M."/>
            <person name="Land M."/>
            <person name="Copeland A."/>
            <person name="Lapidus A."/>
            <person name="Lucas S."/>
            <person name="Detter C."/>
            <person name="Zhulin I.B."/>
            <person name="Olsen G.J."/>
            <person name="Whitman W."/>
            <person name="Mukhopadhyay B."/>
            <person name="Bristow J."/>
            <person name="Kyrpides N."/>
        </authorList>
    </citation>
    <scope>NUCLEOTIDE SEQUENCE [LARGE SCALE GENOMIC DNA]</scope>
    <source>
        <strain evidence="2">DSM 2475 / Hrk 5</strain>
    </source>
</reference>
<dbReference type="GeneID" id="4600933"/>
<dbReference type="InterPro" id="IPR006452">
    <property type="entry name" value="Formate_DH_accessory"/>
</dbReference>
<dbReference type="Gene3D" id="3.90.1670.10">
    <property type="entry name" value="FdhE-like domain"/>
    <property type="match status" value="1"/>
</dbReference>
<dbReference type="InterPro" id="IPR024064">
    <property type="entry name" value="FdhE-like_sf"/>
</dbReference>
<evidence type="ECO:0000313" key="1">
    <source>
        <dbReference type="EMBL" id="ABL77455.1"/>
    </source>
</evidence>
<dbReference type="SUPFAM" id="SSF144020">
    <property type="entry name" value="FdhE-like"/>
    <property type="match status" value="1"/>
</dbReference>
<dbReference type="RefSeq" id="WP_011751720.1">
    <property type="nucleotide sequence ID" value="NC_008698.1"/>
</dbReference>
<dbReference type="eggNOG" id="arCOG05634">
    <property type="taxonomic scope" value="Archaea"/>
</dbReference>
<proteinExistence type="predicted"/>
<dbReference type="PANTHER" id="PTHR37689:SF1">
    <property type="entry name" value="PROTEIN FDHE"/>
    <property type="match status" value="1"/>
</dbReference>
<dbReference type="OrthoDB" id="9573at2157"/>
<dbReference type="GO" id="GO:0005829">
    <property type="term" value="C:cytosol"/>
    <property type="evidence" value="ECO:0007669"/>
    <property type="project" value="TreeGrafter"/>
</dbReference>
<dbReference type="GO" id="GO:0051604">
    <property type="term" value="P:protein maturation"/>
    <property type="evidence" value="ECO:0007669"/>
    <property type="project" value="TreeGrafter"/>
</dbReference>
<dbReference type="STRING" id="368408.Tpen_0045"/>
<sequence>MSKGNLKEKLKEIQKDIPIEEGSLATYVGLIEVQEEAKGFYAEKFRDIDVEKVQEGFKEGKPAFLSLPLEISEEDIEKAYAAVTGYLSESLPETREPIARIEESRKTGELRLKELSDALFAGDEEHVHGVAERVGVDPEILEAVIAWSLQPIFQALSDAVSSKVDFSTWTSGRCPVCGGPTKLEYVDAGGHAHLRCQFCGTEWGYPEGKCPYCGNSDRKTVVEIPVKGEDKFKLMVCYKCGGYWKVVDERVVGGGVPRELYDIWSFRLDLLATGGER</sequence>
<dbReference type="EnsemblBacteria" id="ABL77455">
    <property type="protein sequence ID" value="ABL77455"/>
    <property type="gene ID" value="Tpen_0045"/>
</dbReference>
<evidence type="ECO:0000313" key="2">
    <source>
        <dbReference type="Proteomes" id="UP000000641"/>
    </source>
</evidence>